<dbReference type="InterPro" id="IPR046342">
    <property type="entry name" value="CBS_dom_sf"/>
</dbReference>
<evidence type="ECO:0000256" key="1">
    <source>
        <dbReference type="ARBA" id="ARBA00023122"/>
    </source>
</evidence>
<evidence type="ECO:0000313" key="5">
    <source>
        <dbReference type="Proteomes" id="UP000180254"/>
    </source>
</evidence>
<dbReference type="PANTHER" id="PTHR43080">
    <property type="entry name" value="CBS DOMAIN-CONTAINING PROTEIN CBSX3, MITOCHONDRIAL"/>
    <property type="match status" value="1"/>
</dbReference>
<reference evidence="4 5" key="1">
    <citation type="submission" date="2016-09" db="EMBL/GenBank/DDBJ databases">
        <title>Genome sequence of Eubacterium angustum.</title>
        <authorList>
            <person name="Poehlein A."/>
            <person name="Daniel R."/>
        </authorList>
    </citation>
    <scope>NUCLEOTIDE SEQUENCE [LARGE SCALE GENOMIC DNA]</scope>
    <source>
        <strain evidence="4 5">DSM 1989</strain>
    </source>
</reference>
<evidence type="ECO:0000313" key="4">
    <source>
        <dbReference type="EMBL" id="OHW61577.1"/>
    </source>
</evidence>
<dbReference type="PROSITE" id="PS51371">
    <property type="entry name" value="CBS"/>
    <property type="match status" value="2"/>
</dbReference>
<sequence length="126" mass="13939">MKVRDIMSSPAITVTLEDAAKYALDLMKEKDVNGTPVVDSNGKLEGMVVKADIYRFLIEPGHIGDCPIDWVMSNDVVSIAPDETVYSANRKLRDKKVTSVPVVEDGVVVGVVSFEDLLDYYLDREC</sequence>
<gene>
    <name evidence="4" type="primary">guaB_2</name>
    <name evidence="4" type="ORF">EUAN_20150</name>
</gene>
<organism evidence="4 5">
    <name type="scientific">Andreesenia angusta</name>
    <dbReference type="NCBI Taxonomy" id="39480"/>
    <lineage>
        <taxon>Bacteria</taxon>
        <taxon>Bacillati</taxon>
        <taxon>Bacillota</taxon>
        <taxon>Tissierellia</taxon>
        <taxon>Tissierellales</taxon>
        <taxon>Gottschalkiaceae</taxon>
        <taxon>Andreesenia</taxon>
    </lineage>
</organism>
<accession>A0A1S1V647</accession>
<dbReference type="InterPro" id="IPR000644">
    <property type="entry name" value="CBS_dom"/>
</dbReference>
<dbReference type="InterPro" id="IPR051257">
    <property type="entry name" value="Diverse_CBS-Domain"/>
</dbReference>
<keyword evidence="4" id="KW-0560">Oxidoreductase</keyword>
<dbReference type="AlphaFoldDB" id="A0A1S1V647"/>
<dbReference type="PANTHER" id="PTHR43080:SF2">
    <property type="entry name" value="CBS DOMAIN-CONTAINING PROTEIN"/>
    <property type="match status" value="1"/>
</dbReference>
<evidence type="ECO:0000259" key="3">
    <source>
        <dbReference type="PROSITE" id="PS51371"/>
    </source>
</evidence>
<comment type="caution">
    <text evidence="4">The sequence shown here is derived from an EMBL/GenBank/DDBJ whole genome shotgun (WGS) entry which is preliminary data.</text>
</comment>
<name>A0A1S1V647_9FIRM</name>
<feature type="domain" description="CBS" evidence="3">
    <location>
        <begin position="7"/>
        <end position="66"/>
    </location>
</feature>
<feature type="domain" description="CBS" evidence="3">
    <location>
        <begin position="72"/>
        <end position="126"/>
    </location>
</feature>
<dbReference type="SUPFAM" id="SSF54631">
    <property type="entry name" value="CBS-domain pair"/>
    <property type="match status" value="1"/>
</dbReference>
<dbReference type="CDD" id="cd02205">
    <property type="entry name" value="CBS_pair_SF"/>
    <property type="match status" value="1"/>
</dbReference>
<dbReference type="EC" id="1.1.1.205" evidence="4"/>
<dbReference type="GO" id="GO:0003938">
    <property type="term" value="F:IMP dehydrogenase activity"/>
    <property type="evidence" value="ECO:0007669"/>
    <property type="project" value="UniProtKB-EC"/>
</dbReference>
<dbReference type="EMBL" id="MKIE01000010">
    <property type="protein sequence ID" value="OHW61577.1"/>
    <property type="molecule type" value="Genomic_DNA"/>
</dbReference>
<dbReference type="STRING" id="39480.EUAN_20150"/>
<dbReference type="Proteomes" id="UP000180254">
    <property type="component" value="Unassembled WGS sequence"/>
</dbReference>
<keyword evidence="1 2" id="KW-0129">CBS domain</keyword>
<evidence type="ECO:0000256" key="2">
    <source>
        <dbReference type="PROSITE-ProRule" id="PRU00703"/>
    </source>
</evidence>
<protein>
    <submittedName>
        <fullName evidence="4">Inosine-5'-monophosphate dehydrogenase</fullName>
        <ecNumber evidence="4">1.1.1.205</ecNumber>
    </submittedName>
</protein>
<dbReference type="Gene3D" id="3.10.580.10">
    <property type="entry name" value="CBS-domain"/>
    <property type="match status" value="1"/>
</dbReference>
<dbReference type="Pfam" id="PF00571">
    <property type="entry name" value="CBS"/>
    <property type="match status" value="2"/>
</dbReference>
<proteinExistence type="predicted"/>
<keyword evidence="5" id="KW-1185">Reference proteome</keyword>
<dbReference type="SMART" id="SM00116">
    <property type="entry name" value="CBS"/>
    <property type="match status" value="2"/>
</dbReference>